<feature type="domain" description="Tyr recombinase" evidence="6">
    <location>
        <begin position="173"/>
        <end position="396"/>
    </location>
</feature>
<dbReference type="PANTHER" id="PTHR30349:SF64">
    <property type="entry name" value="PROPHAGE INTEGRASE INTD-RELATED"/>
    <property type="match status" value="1"/>
</dbReference>
<dbReference type="InterPro" id="IPR050090">
    <property type="entry name" value="Tyrosine_recombinase_XerCD"/>
</dbReference>
<dbReference type="GO" id="GO:0003677">
    <property type="term" value="F:DNA binding"/>
    <property type="evidence" value="ECO:0007669"/>
    <property type="project" value="UniProtKB-UniRule"/>
</dbReference>
<dbReference type="eggNOG" id="COG0582">
    <property type="taxonomic scope" value="Bacteria"/>
</dbReference>
<dbReference type="InterPro" id="IPR004107">
    <property type="entry name" value="Integrase_SAM-like_N"/>
</dbReference>
<dbReference type="PROSITE" id="PS51898">
    <property type="entry name" value="TYR_RECOMBINASE"/>
    <property type="match status" value="1"/>
</dbReference>
<dbReference type="Proteomes" id="UP000029072">
    <property type="component" value="Unassembled WGS sequence"/>
</dbReference>
<evidence type="ECO:0000256" key="5">
    <source>
        <dbReference type="PROSITE-ProRule" id="PRU01248"/>
    </source>
</evidence>
<dbReference type="Pfam" id="PF00589">
    <property type="entry name" value="Phage_integrase"/>
    <property type="match status" value="1"/>
</dbReference>
<dbReference type="RefSeq" id="WP_043167816.1">
    <property type="nucleotide sequence ID" value="NZ_JDUV01000040.1"/>
</dbReference>
<keyword evidence="3 5" id="KW-0238">DNA-binding</keyword>
<dbReference type="InterPro" id="IPR010998">
    <property type="entry name" value="Integrase_recombinase_N"/>
</dbReference>
<dbReference type="AlphaFoldDB" id="A0A087ACP4"/>
<dbReference type="PANTHER" id="PTHR30349">
    <property type="entry name" value="PHAGE INTEGRASE-RELATED"/>
    <property type="match status" value="1"/>
</dbReference>
<dbReference type="Gene3D" id="1.10.443.10">
    <property type="entry name" value="Intergrase catalytic core"/>
    <property type="match status" value="1"/>
</dbReference>
<sequence length="406" mass="46552">MTRTTRRTRGAGSIFKDARGLWHFRRQLDPDPATGARRTIEATGKVKSEARARFDAKVEEYERTGVIRTAKGPYLRDYAERWLDQHRADVKPNTWANERSWTSLICQHIGGLRLTELRPEHIQTMIRTLSRTRKPSSIRCYLCVLSSMLDAAEREDLIAANPMRRVQAPKLRKPTRAILADDEPRRLIESAGEPVKHPSRYDDTPEEREMWGLMFELAFSTGMRPGERYALMPYQLERRRDTPGIYVCQQIQLYLDGPKARIPDWLDATHLTGRAWLTTPKSQSGNRFIPVSEQLWNRLWDHIAAWGIGPHQLIFANGFGRPIRRDNEILRWKRALADAGLPTDITIYSARHWLSTEIAEAGASDDERMLIMGHADLSTTARYTHWSPQALGRVIGRAIPDLAAAE</sequence>
<feature type="domain" description="Core-binding (CB)" evidence="7">
    <location>
        <begin position="73"/>
        <end position="153"/>
    </location>
</feature>
<dbReference type="SUPFAM" id="SSF56349">
    <property type="entry name" value="DNA breaking-rejoining enzymes"/>
    <property type="match status" value="1"/>
</dbReference>
<dbReference type="InterPro" id="IPR002104">
    <property type="entry name" value="Integrase_catalytic"/>
</dbReference>
<proteinExistence type="inferred from homology"/>
<accession>A0A087ACP4</accession>
<dbReference type="Pfam" id="PF14659">
    <property type="entry name" value="Phage_int_SAM_3"/>
    <property type="match status" value="1"/>
</dbReference>
<evidence type="ECO:0000259" key="6">
    <source>
        <dbReference type="PROSITE" id="PS51898"/>
    </source>
</evidence>
<name>A0A087ACP4_9BIFI</name>
<protein>
    <submittedName>
        <fullName evidence="8">Site-specific recombinase, phage integrase family</fullName>
    </submittedName>
</protein>
<evidence type="ECO:0000313" key="9">
    <source>
        <dbReference type="Proteomes" id="UP000029072"/>
    </source>
</evidence>
<dbReference type="Gene3D" id="1.10.150.130">
    <property type="match status" value="1"/>
</dbReference>
<keyword evidence="4" id="KW-0233">DNA recombination</keyword>
<dbReference type="InterPro" id="IPR011010">
    <property type="entry name" value="DNA_brk_join_enz"/>
</dbReference>
<evidence type="ECO:0000256" key="3">
    <source>
        <dbReference type="ARBA" id="ARBA00023125"/>
    </source>
</evidence>
<evidence type="ECO:0000256" key="2">
    <source>
        <dbReference type="ARBA" id="ARBA00022908"/>
    </source>
</evidence>
<organism evidence="8 9">
    <name type="scientific">Bifidobacterium callitrichos DSM 23973</name>
    <dbReference type="NCBI Taxonomy" id="1437609"/>
    <lineage>
        <taxon>Bacteria</taxon>
        <taxon>Bacillati</taxon>
        <taxon>Actinomycetota</taxon>
        <taxon>Actinomycetes</taxon>
        <taxon>Bifidobacteriales</taxon>
        <taxon>Bifidobacteriaceae</taxon>
        <taxon>Bifidobacterium</taxon>
    </lineage>
</organism>
<evidence type="ECO:0000256" key="1">
    <source>
        <dbReference type="ARBA" id="ARBA00008857"/>
    </source>
</evidence>
<dbReference type="EMBL" id="JGYS01000001">
    <property type="protein sequence ID" value="KFI56544.1"/>
    <property type="molecule type" value="Genomic_DNA"/>
</dbReference>
<keyword evidence="2" id="KW-0229">DNA integration</keyword>
<dbReference type="InterPro" id="IPR044068">
    <property type="entry name" value="CB"/>
</dbReference>
<comment type="caution">
    <text evidence="8">The sequence shown here is derived from an EMBL/GenBank/DDBJ whole genome shotgun (WGS) entry which is preliminary data.</text>
</comment>
<dbReference type="InterPro" id="IPR013762">
    <property type="entry name" value="Integrase-like_cat_sf"/>
</dbReference>
<dbReference type="GO" id="GO:0006310">
    <property type="term" value="P:DNA recombination"/>
    <property type="evidence" value="ECO:0007669"/>
    <property type="project" value="UniProtKB-KW"/>
</dbReference>
<dbReference type="OrthoDB" id="1822491at2"/>
<dbReference type="GO" id="GO:0015074">
    <property type="term" value="P:DNA integration"/>
    <property type="evidence" value="ECO:0007669"/>
    <property type="project" value="UniProtKB-KW"/>
</dbReference>
<comment type="similarity">
    <text evidence="1">Belongs to the 'phage' integrase family.</text>
</comment>
<evidence type="ECO:0000256" key="4">
    <source>
        <dbReference type="ARBA" id="ARBA00023172"/>
    </source>
</evidence>
<evidence type="ECO:0000259" key="7">
    <source>
        <dbReference type="PROSITE" id="PS51900"/>
    </source>
</evidence>
<evidence type="ECO:0000313" key="8">
    <source>
        <dbReference type="EMBL" id="KFI56544.1"/>
    </source>
</evidence>
<reference evidence="8 9" key="1">
    <citation type="submission" date="2014-03" db="EMBL/GenBank/DDBJ databases">
        <title>Genomics of Bifidobacteria.</title>
        <authorList>
            <person name="Ventura M."/>
            <person name="Milani C."/>
            <person name="Lugli G.A."/>
        </authorList>
    </citation>
    <scope>NUCLEOTIDE SEQUENCE [LARGE SCALE GENOMIC DNA]</scope>
    <source>
        <strain evidence="8 9">DSM 23973</strain>
    </source>
</reference>
<gene>
    <name evidence="8" type="ORF">BCAL_0139</name>
</gene>
<dbReference type="STRING" id="1437609.BCAL_0139"/>
<dbReference type="PROSITE" id="PS51900">
    <property type="entry name" value="CB"/>
    <property type="match status" value="1"/>
</dbReference>